<evidence type="ECO:0000256" key="1">
    <source>
        <dbReference type="SAM" id="MobiDB-lite"/>
    </source>
</evidence>
<feature type="compositionally biased region" description="Low complexity" evidence="1">
    <location>
        <begin position="39"/>
        <end position="118"/>
    </location>
</feature>
<keyword evidence="2" id="KW-1133">Transmembrane helix</keyword>
<keyword evidence="3" id="KW-0732">Signal</keyword>
<organism evidence="4 5">
    <name type="scientific">Seminavis robusta</name>
    <dbReference type="NCBI Taxonomy" id="568900"/>
    <lineage>
        <taxon>Eukaryota</taxon>
        <taxon>Sar</taxon>
        <taxon>Stramenopiles</taxon>
        <taxon>Ochrophyta</taxon>
        <taxon>Bacillariophyta</taxon>
        <taxon>Bacillariophyceae</taxon>
        <taxon>Bacillariophycidae</taxon>
        <taxon>Naviculales</taxon>
        <taxon>Naviculaceae</taxon>
        <taxon>Seminavis</taxon>
    </lineage>
</organism>
<feature type="chain" id="PRO_5040425776" evidence="3">
    <location>
        <begin position="24"/>
        <end position="242"/>
    </location>
</feature>
<feature type="region of interest" description="Disordered" evidence="1">
    <location>
        <begin position="30"/>
        <end position="134"/>
    </location>
</feature>
<feature type="signal peptide" evidence="3">
    <location>
        <begin position="1"/>
        <end position="23"/>
    </location>
</feature>
<gene>
    <name evidence="4" type="ORF">SEMRO_781_G201570.1</name>
</gene>
<comment type="caution">
    <text evidence="4">The sequence shown here is derived from an EMBL/GenBank/DDBJ whole genome shotgun (WGS) entry which is preliminary data.</text>
</comment>
<keyword evidence="2" id="KW-0812">Transmembrane</keyword>
<keyword evidence="2" id="KW-0472">Membrane</keyword>
<proteinExistence type="predicted"/>
<dbReference type="Proteomes" id="UP001153069">
    <property type="component" value="Unassembled WGS sequence"/>
</dbReference>
<keyword evidence="5" id="KW-1185">Reference proteome</keyword>
<evidence type="ECO:0000313" key="4">
    <source>
        <dbReference type="EMBL" id="CAB9516414.1"/>
    </source>
</evidence>
<evidence type="ECO:0000256" key="3">
    <source>
        <dbReference type="SAM" id="SignalP"/>
    </source>
</evidence>
<evidence type="ECO:0000256" key="2">
    <source>
        <dbReference type="SAM" id="Phobius"/>
    </source>
</evidence>
<feature type="transmembrane region" description="Helical" evidence="2">
    <location>
        <begin position="184"/>
        <end position="205"/>
    </location>
</feature>
<feature type="compositionally biased region" description="Acidic residues" evidence="1">
    <location>
        <begin position="119"/>
        <end position="129"/>
    </location>
</feature>
<evidence type="ECO:0000313" key="5">
    <source>
        <dbReference type="Proteomes" id="UP001153069"/>
    </source>
</evidence>
<accession>A0A9N8E9R4</accession>
<dbReference type="AlphaFoldDB" id="A0A9N8E9R4"/>
<name>A0A9N8E9R4_9STRA</name>
<reference evidence="4" key="1">
    <citation type="submission" date="2020-06" db="EMBL/GenBank/DDBJ databases">
        <authorList>
            <consortium name="Plant Systems Biology data submission"/>
        </authorList>
    </citation>
    <scope>NUCLEOTIDE SEQUENCE</scope>
    <source>
        <strain evidence="4">D6</strain>
    </source>
</reference>
<protein>
    <submittedName>
        <fullName evidence="4">Uncharacterized protein</fullName>
    </submittedName>
</protein>
<sequence length="242" mass="27797">MMRCQHLALFFTLLAFLAVGSDARLSSQVTKTQKKRHLQNNGYNYGYYNYQDQGNQGNGNYNNGNYNGNNGNYNNAGDDQNNGNNDNNNANNYNNGGNYNYNGQNNGYYDNQGNYNEQGQEEGSQDQEAEQGSQDQDYYYQDQYQNQDYDFDAQSDVTDDGFHVEQMTVENYKKLLKVHDKMEAFRLATILLCVVVVYLMLYVAYLRWVVRSYRESTDKDAKTVASTTQTVSKAPLTNYERA</sequence>
<dbReference type="EMBL" id="CAICTM010000780">
    <property type="protein sequence ID" value="CAB9516414.1"/>
    <property type="molecule type" value="Genomic_DNA"/>
</dbReference>